<protein>
    <submittedName>
        <fullName evidence="9">Phosphonate ABC transporter ATP-binding protein</fullName>
    </submittedName>
</protein>
<keyword evidence="4 9" id="KW-0067">ATP-binding</keyword>
<evidence type="ECO:0000256" key="3">
    <source>
        <dbReference type="ARBA" id="ARBA00022741"/>
    </source>
</evidence>
<dbReference type="RefSeq" id="WP_125585729.1">
    <property type="nucleotide sequence ID" value="NZ_JBHTMO010000029.1"/>
</dbReference>
<evidence type="ECO:0000256" key="6">
    <source>
        <dbReference type="ARBA" id="ARBA00022967"/>
    </source>
</evidence>
<dbReference type="InterPro" id="IPR027417">
    <property type="entry name" value="P-loop_NTPase"/>
</dbReference>
<dbReference type="SMART" id="SM00382">
    <property type="entry name" value="AAA"/>
    <property type="match status" value="1"/>
</dbReference>
<reference evidence="10" key="1">
    <citation type="journal article" date="2019" name="Int. J. Syst. Evol. Microbiol.">
        <title>The Global Catalogue of Microorganisms (GCM) 10K type strain sequencing project: providing services to taxonomists for standard genome sequencing and annotation.</title>
        <authorList>
            <consortium name="The Broad Institute Genomics Platform"/>
            <consortium name="The Broad Institute Genome Sequencing Center for Infectious Disease"/>
            <person name="Wu L."/>
            <person name="Ma J."/>
        </authorList>
    </citation>
    <scope>NUCLEOTIDE SEQUENCE [LARGE SCALE GENOMIC DNA]</scope>
    <source>
        <strain evidence="10">CCM 8911</strain>
    </source>
</reference>
<dbReference type="InterPro" id="IPR003439">
    <property type="entry name" value="ABC_transporter-like_ATP-bd"/>
</dbReference>
<dbReference type="InterPro" id="IPR003593">
    <property type="entry name" value="AAA+_ATPase"/>
</dbReference>
<feature type="domain" description="ABC transporter" evidence="8">
    <location>
        <begin position="2"/>
        <end position="246"/>
    </location>
</feature>
<keyword evidence="6" id="KW-1278">Translocase</keyword>
<sequence>MLSVRHLTKTYPNGKKGLQDVSFTAAPGTVTAVIGPSGAGKTTLLRSLNRLITPEQGTVTLGDQELRGADAQALRQARRQIGMIFQDYNLIEPLSALENVLQGCLGQKRLLPGVLGLYTKAETSHALALLDEVGLRAYAAQKTRDLSGGQKQRVGIARALMQDPKVLLCDEPIASLDPQSTRTVMTIIADLAKARNLIVVMNLHQVGIAREFADHIVGVNAGRIVFDDNAAALTELAAAAIYEKEATALA</sequence>
<dbReference type="Gene3D" id="3.40.50.300">
    <property type="entry name" value="P-loop containing nucleotide triphosphate hydrolases"/>
    <property type="match status" value="1"/>
</dbReference>
<accession>A0ABW4BAG8</accession>
<gene>
    <name evidence="9" type="primary">phnC</name>
    <name evidence="9" type="ORF">ACFQ3L_09190</name>
</gene>
<evidence type="ECO:0000256" key="1">
    <source>
        <dbReference type="ARBA" id="ARBA00022448"/>
    </source>
</evidence>
<evidence type="ECO:0000313" key="10">
    <source>
        <dbReference type="Proteomes" id="UP001597249"/>
    </source>
</evidence>
<proteinExistence type="predicted"/>
<keyword evidence="3" id="KW-0547">Nucleotide-binding</keyword>
<dbReference type="PROSITE" id="PS00211">
    <property type="entry name" value="ABC_TRANSPORTER_1"/>
    <property type="match status" value="1"/>
</dbReference>
<evidence type="ECO:0000256" key="5">
    <source>
        <dbReference type="ARBA" id="ARBA00022885"/>
    </source>
</evidence>
<organism evidence="9 10">
    <name type="scientific">Lacticaseibacillus jixianensis</name>
    <dbReference type="NCBI Taxonomy" id="2486012"/>
    <lineage>
        <taxon>Bacteria</taxon>
        <taxon>Bacillati</taxon>
        <taxon>Bacillota</taxon>
        <taxon>Bacilli</taxon>
        <taxon>Lactobacillales</taxon>
        <taxon>Lactobacillaceae</taxon>
        <taxon>Lacticaseibacillus</taxon>
    </lineage>
</organism>
<dbReference type="InterPro" id="IPR017871">
    <property type="entry name" value="ABC_transporter-like_CS"/>
</dbReference>
<evidence type="ECO:0000256" key="7">
    <source>
        <dbReference type="ARBA" id="ARBA00023136"/>
    </source>
</evidence>
<dbReference type="Pfam" id="PF00005">
    <property type="entry name" value="ABC_tran"/>
    <property type="match status" value="1"/>
</dbReference>
<evidence type="ECO:0000313" key="9">
    <source>
        <dbReference type="EMBL" id="MFD1393738.1"/>
    </source>
</evidence>
<dbReference type="InterPro" id="IPR050086">
    <property type="entry name" value="MetN_ABC_transporter-like"/>
</dbReference>
<dbReference type="CDD" id="cd03256">
    <property type="entry name" value="ABC_PhnC_transporter"/>
    <property type="match status" value="1"/>
</dbReference>
<keyword evidence="1" id="KW-0813">Transport</keyword>
<evidence type="ECO:0000259" key="8">
    <source>
        <dbReference type="PROSITE" id="PS50893"/>
    </source>
</evidence>
<keyword evidence="10" id="KW-1185">Reference proteome</keyword>
<keyword evidence="2" id="KW-1003">Cell membrane</keyword>
<keyword evidence="7" id="KW-0472">Membrane</keyword>
<dbReference type="NCBIfam" id="TIGR02315">
    <property type="entry name" value="ABC_phnC"/>
    <property type="match status" value="1"/>
</dbReference>
<dbReference type="PANTHER" id="PTHR43166:SF6">
    <property type="entry name" value="PHOSPHONATES IMPORT ATP-BINDING PROTEIN PHNC"/>
    <property type="match status" value="1"/>
</dbReference>
<name>A0ABW4BAG8_9LACO</name>
<dbReference type="SUPFAM" id="SSF52540">
    <property type="entry name" value="P-loop containing nucleoside triphosphate hydrolases"/>
    <property type="match status" value="1"/>
</dbReference>
<evidence type="ECO:0000256" key="4">
    <source>
        <dbReference type="ARBA" id="ARBA00022840"/>
    </source>
</evidence>
<comment type="caution">
    <text evidence="9">The sequence shown here is derived from an EMBL/GenBank/DDBJ whole genome shotgun (WGS) entry which is preliminary data.</text>
</comment>
<evidence type="ECO:0000256" key="2">
    <source>
        <dbReference type="ARBA" id="ARBA00022475"/>
    </source>
</evidence>
<dbReference type="PANTHER" id="PTHR43166">
    <property type="entry name" value="AMINO ACID IMPORT ATP-BINDING PROTEIN"/>
    <property type="match status" value="1"/>
</dbReference>
<keyword evidence="5" id="KW-0918">Phosphonate transport</keyword>
<dbReference type="InterPro" id="IPR012693">
    <property type="entry name" value="ABC_transpr_PhnC"/>
</dbReference>
<dbReference type="GO" id="GO:0005524">
    <property type="term" value="F:ATP binding"/>
    <property type="evidence" value="ECO:0007669"/>
    <property type="project" value="UniProtKB-KW"/>
</dbReference>
<dbReference type="PROSITE" id="PS50893">
    <property type="entry name" value="ABC_TRANSPORTER_2"/>
    <property type="match status" value="1"/>
</dbReference>
<dbReference type="EMBL" id="JBHTMO010000029">
    <property type="protein sequence ID" value="MFD1393738.1"/>
    <property type="molecule type" value="Genomic_DNA"/>
</dbReference>
<dbReference type="Proteomes" id="UP001597249">
    <property type="component" value="Unassembled WGS sequence"/>
</dbReference>